<dbReference type="EMBL" id="FNIA01000006">
    <property type="protein sequence ID" value="SDM73116.1"/>
    <property type="molecule type" value="Genomic_DNA"/>
</dbReference>
<evidence type="ECO:0000259" key="1">
    <source>
        <dbReference type="Pfam" id="PF23458"/>
    </source>
</evidence>
<dbReference type="Proteomes" id="UP000199370">
    <property type="component" value="Unassembled WGS sequence"/>
</dbReference>
<evidence type="ECO:0000313" key="3">
    <source>
        <dbReference type="Proteomes" id="UP000199370"/>
    </source>
</evidence>
<dbReference type="AlphaFoldDB" id="A0A1G9VLX9"/>
<proteinExistence type="predicted"/>
<dbReference type="RefSeq" id="WP_089732378.1">
    <property type="nucleotide sequence ID" value="NZ_FNIA01000006.1"/>
</dbReference>
<dbReference type="InterPro" id="IPR055554">
    <property type="entry name" value="DUF7130"/>
</dbReference>
<gene>
    <name evidence="2" type="ORF">SAMN05192554_106181</name>
</gene>
<dbReference type="STRING" id="996166.SAMN05192554_106181"/>
<reference evidence="2 3" key="1">
    <citation type="submission" date="2016-10" db="EMBL/GenBank/DDBJ databases">
        <authorList>
            <person name="de Groot N.N."/>
        </authorList>
    </citation>
    <scope>NUCLEOTIDE SEQUENCE [LARGE SCALE GENOMIC DNA]</scope>
    <source>
        <strain evidence="3">EB21,IBRC-M 10013,KCTC 4048</strain>
    </source>
</reference>
<feature type="domain" description="DUF7130" evidence="1">
    <location>
        <begin position="12"/>
        <end position="99"/>
    </location>
</feature>
<evidence type="ECO:0000313" key="2">
    <source>
        <dbReference type="EMBL" id="SDM73116.1"/>
    </source>
</evidence>
<accession>A0A1G9VLX9</accession>
<organism evidence="2 3">
    <name type="scientific">Haloarchaeobius iranensis</name>
    <dbReference type="NCBI Taxonomy" id="996166"/>
    <lineage>
        <taxon>Archaea</taxon>
        <taxon>Methanobacteriati</taxon>
        <taxon>Methanobacteriota</taxon>
        <taxon>Stenosarchaea group</taxon>
        <taxon>Halobacteria</taxon>
        <taxon>Halobacteriales</taxon>
        <taxon>Halorubellaceae</taxon>
        <taxon>Haloarchaeobius</taxon>
    </lineage>
</organism>
<dbReference type="OrthoDB" id="45654at2157"/>
<dbReference type="SUPFAM" id="SSF57802">
    <property type="entry name" value="Rubredoxin-like"/>
    <property type="match status" value="1"/>
</dbReference>
<protein>
    <recommendedName>
        <fullName evidence="1">DUF7130 domain-containing protein</fullName>
    </recommendedName>
</protein>
<dbReference type="Pfam" id="PF23458">
    <property type="entry name" value="DUF7130"/>
    <property type="match status" value="1"/>
</dbReference>
<sequence length="99" mass="11263">MSHQDEEPRISFGTGIYTEDGTKIGHVRGFDEHGFYVTAEDGIEGMSIGHHRAGHEFGEGELMWRCWECGEMGKLDSDLPDECPNCGTEKEDIYYWTED</sequence>
<keyword evidence="3" id="KW-1185">Reference proteome</keyword>
<name>A0A1G9VLX9_9EURY</name>